<evidence type="ECO:0000256" key="12">
    <source>
        <dbReference type="SAM" id="Phobius"/>
    </source>
</evidence>
<dbReference type="InterPro" id="IPR027304">
    <property type="entry name" value="Trigger_fact/SurA_dom_sf"/>
</dbReference>
<evidence type="ECO:0000256" key="1">
    <source>
        <dbReference type="ARBA" id="ARBA00004382"/>
    </source>
</evidence>
<sequence length="629" mass="69037">MMERLREGVNSIGVKIILSLIIFSFAFAGVGGYLAGGTEVPAAKVGDLEISRSQFEQAYQNERAQMQSQAGDFFSTMLSDPNYLAQFRRNVLDRMVNQSLLDQEADRLGLRVSDVQVKQSIREMPAFSNNGIFNNDLYLAALRRNGLSPDQFAEYVRQDMVREQLVNALVSSEFALEDELESLYKLEGQTRMVRTLTLPLSDFSDKAEITDEQKKAYYEQNPSQFVRPEQFKLSYVELTGSGVADVADVTEEEAEAYYDANIAAYGTSEQRKVSHIMIQGDDDAANEKAQAVLAELNAGADFAELAKTRSDDTFSAEQGGQLDWFDKGVMDPAFEDASFALVNTGDVTDVVQSDFGFHIIKLDEIKPSDAKPFADVRDEIIAQLKLQHAAEKFYALSNELAEKAFEMPDNLDDAAEAVNATVNKTDFIALNELSGALANPAVVQALQTPEVREDGLNSDIIEIAPEHVLVLRVDDVRPEAVRPYEDVEAQVTAMLKRQDGEKAADALANTLLAELNADNDAGVNASGYAFGAESEVSRVSPEREVVELVFTMPTPAADASEYGLTRAVNGDVLIVALDSVKEPATEEISLQSQMAERVARTTANADLNALIAQLKQKTEVTYSLDTAEQ</sequence>
<dbReference type="GO" id="GO:0003755">
    <property type="term" value="F:peptidyl-prolyl cis-trans isomerase activity"/>
    <property type="evidence" value="ECO:0007669"/>
    <property type="project" value="UniProtKB-KW"/>
</dbReference>
<dbReference type="Gene3D" id="1.10.4030.10">
    <property type="entry name" value="Porin chaperone SurA, peptide-binding domain"/>
    <property type="match status" value="1"/>
</dbReference>
<gene>
    <name evidence="14" type="ORF">A1OK_01990</name>
</gene>
<comment type="subcellular location">
    <subcellularLocation>
        <location evidence="1">Cell inner membrane</location>
        <topology evidence="1">Single-pass type II membrane protein</topology>
        <orientation evidence="1">Periplasmic side</orientation>
    </subcellularLocation>
</comment>
<dbReference type="GO" id="GO:0005886">
    <property type="term" value="C:plasma membrane"/>
    <property type="evidence" value="ECO:0007669"/>
    <property type="project" value="UniProtKB-SubCell"/>
</dbReference>
<evidence type="ECO:0000256" key="7">
    <source>
        <dbReference type="ARBA" id="ARBA00023186"/>
    </source>
</evidence>
<evidence type="ECO:0000313" key="14">
    <source>
        <dbReference type="EMBL" id="OEE58798.1"/>
    </source>
</evidence>
<comment type="caution">
    <text evidence="14">The sequence shown here is derived from an EMBL/GenBank/DDBJ whole genome shotgun (WGS) entry which is preliminary data.</text>
</comment>
<dbReference type="PANTHER" id="PTHR47529">
    <property type="entry name" value="PEPTIDYL-PROLYL CIS-TRANS ISOMERASE D"/>
    <property type="match status" value="1"/>
</dbReference>
<comment type="similarity">
    <text evidence="8">Belongs to the PpiD chaperone family.</text>
</comment>
<evidence type="ECO:0000256" key="2">
    <source>
        <dbReference type="ARBA" id="ARBA00022475"/>
    </source>
</evidence>
<keyword evidence="7" id="KW-0143">Chaperone</keyword>
<dbReference type="PROSITE" id="PS50198">
    <property type="entry name" value="PPIC_PPIASE_2"/>
    <property type="match status" value="1"/>
</dbReference>
<dbReference type="SUPFAM" id="SSF54534">
    <property type="entry name" value="FKBP-like"/>
    <property type="match status" value="1"/>
</dbReference>
<name>A0A1E5BZW0_9GAMM</name>
<dbReference type="InterPro" id="IPR046357">
    <property type="entry name" value="PPIase_dom_sf"/>
</dbReference>
<protein>
    <recommendedName>
        <fullName evidence="9">Periplasmic chaperone PpiD</fullName>
    </recommendedName>
    <alternativeName>
        <fullName evidence="10">Periplasmic folding chaperone</fullName>
    </alternativeName>
</protein>
<evidence type="ECO:0000256" key="8">
    <source>
        <dbReference type="ARBA" id="ARBA00038408"/>
    </source>
</evidence>
<keyword evidence="15" id="KW-1185">Reference proteome</keyword>
<dbReference type="Pfam" id="PF13616">
    <property type="entry name" value="Rotamase_3"/>
    <property type="match status" value="1"/>
</dbReference>
<feature type="transmembrane region" description="Helical" evidence="12">
    <location>
        <begin position="12"/>
        <end position="35"/>
    </location>
</feature>
<keyword evidence="11 14" id="KW-0413">Isomerase</keyword>
<keyword evidence="6 12" id="KW-0472">Membrane</keyword>
<evidence type="ECO:0000256" key="9">
    <source>
        <dbReference type="ARBA" id="ARBA00040743"/>
    </source>
</evidence>
<dbReference type="InterPro" id="IPR052029">
    <property type="entry name" value="PpiD_chaperone"/>
</dbReference>
<dbReference type="PANTHER" id="PTHR47529:SF1">
    <property type="entry name" value="PERIPLASMIC CHAPERONE PPID"/>
    <property type="match status" value="1"/>
</dbReference>
<dbReference type="Proteomes" id="UP000095039">
    <property type="component" value="Unassembled WGS sequence"/>
</dbReference>
<keyword evidence="11" id="KW-0697">Rotamase</keyword>
<evidence type="ECO:0000256" key="3">
    <source>
        <dbReference type="ARBA" id="ARBA00022519"/>
    </source>
</evidence>
<dbReference type="Pfam" id="PF13624">
    <property type="entry name" value="SurA_N_3"/>
    <property type="match status" value="1"/>
</dbReference>
<dbReference type="Gene3D" id="3.10.50.40">
    <property type="match status" value="1"/>
</dbReference>
<proteinExistence type="inferred from homology"/>
<dbReference type="InterPro" id="IPR000297">
    <property type="entry name" value="PPIase_PpiC"/>
</dbReference>
<dbReference type="RefSeq" id="WP_016961012.1">
    <property type="nucleotide sequence ID" value="NZ_AJWN02000090.1"/>
</dbReference>
<evidence type="ECO:0000259" key="13">
    <source>
        <dbReference type="PROSITE" id="PS50198"/>
    </source>
</evidence>
<keyword evidence="3" id="KW-0997">Cell inner membrane</keyword>
<evidence type="ECO:0000256" key="10">
    <source>
        <dbReference type="ARBA" id="ARBA00042775"/>
    </source>
</evidence>
<keyword evidence="2" id="KW-1003">Cell membrane</keyword>
<feature type="domain" description="PpiC" evidence="13">
    <location>
        <begin position="268"/>
        <end position="364"/>
    </location>
</feature>
<dbReference type="NCBIfam" id="NF008054">
    <property type="entry name" value="PRK10788.1"/>
    <property type="match status" value="1"/>
</dbReference>
<evidence type="ECO:0000256" key="5">
    <source>
        <dbReference type="ARBA" id="ARBA00022989"/>
    </source>
</evidence>
<organism evidence="14 15">
    <name type="scientific">Enterovibrio norvegicus FF-454</name>
    <dbReference type="NCBI Taxonomy" id="1185651"/>
    <lineage>
        <taxon>Bacteria</taxon>
        <taxon>Pseudomonadati</taxon>
        <taxon>Pseudomonadota</taxon>
        <taxon>Gammaproteobacteria</taxon>
        <taxon>Vibrionales</taxon>
        <taxon>Vibrionaceae</taxon>
        <taxon>Enterovibrio</taxon>
    </lineage>
</organism>
<reference evidence="14 15" key="1">
    <citation type="journal article" date="2012" name="Science">
        <title>Ecological populations of bacteria act as socially cohesive units of antibiotic production and resistance.</title>
        <authorList>
            <person name="Cordero O.X."/>
            <person name="Wildschutte H."/>
            <person name="Kirkup B."/>
            <person name="Proehl S."/>
            <person name="Ngo L."/>
            <person name="Hussain F."/>
            <person name="Le Roux F."/>
            <person name="Mincer T."/>
            <person name="Polz M.F."/>
        </authorList>
    </citation>
    <scope>NUCLEOTIDE SEQUENCE [LARGE SCALE GENOMIC DNA]</scope>
    <source>
        <strain evidence="14 15">FF-454</strain>
    </source>
</reference>
<evidence type="ECO:0000313" key="15">
    <source>
        <dbReference type="Proteomes" id="UP000095039"/>
    </source>
</evidence>
<dbReference type="AlphaFoldDB" id="A0A1E5BZW0"/>
<dbReference type="EMBL" id="AJWN02000090">
    <property type="protein sequence ID" value="OEE58798.1"/>
    <property type="molecule type" value="Genomic_DNA"/>
</dbReference>
<accession>A0A1E5BZW0</accession>
<evidence type="ECO:0000256" key="6">
    <source>
        <dbReference type="ARBA" id="ARBA00023136"/>
    </source>
</evidence>
<evidence type="ECO:0000256" key="4">
    <source>
        <dbReference type="ARBA" id="ARBA00022692"/>
    </source>
</evidence>
<keyword evidence="5 12" id="KW-1133">Transmembrane helix</keyword>
<evidence type="ECO:0000256" key="11">
    <source>
        <dbReference type="PROSITE-ProRule" id="PRU00278"/>
    </source>
</evidence>
<keyword evidence="4 12" id="KW-0812">Transmembrane</keyword>
<dbReference type="SUPFAM" id="SSF109998">
    <property type="entry name" value="Triger factor/SurA peptide-binding domain-like"/>
    <property type="match status" value="1"/>
</dbReference>